<dbReference type="Pfam" id="PF00126">
    <property type="entry name" value="HTH_1"/>
    <property type="match status" value="1"/>
</dbReference>
<dbReference type="InterPro" id="IPR000847">
    <property type="entry name" value="LysR_HTH_N"/>
</dbReference>
<evidence type="ECO:0000313" key="6">
    <source>
        <dbReference type="EMBL" id="XAD52400.1"/>
    </source>
</evidence>
<dbReference type="SUPFAM" id="SSF53850">
    <property type="entry name" value="Periplasmic binding protein-like II"/>
    <property type="match status" value="1"/>
</dbReference>
<evidence type="ECO:0000256" key="4">
    <source>
        <dbReference type="ARBA" id="ARBA00023163"/>
    </source>
</evidence>
<dbReference type="PROSITE" id="PS50931">
    <property type="entry name" value="HTH_LYSR"/>
    <property type="match status" value="1"/>
</dbReference>
<evidence type="ECO:0000256" key="2">
    <source>
        <dbReference type="ARBA" id="ARBA00023015"/>
    </source>
</evidence>
<comment type="similarity">
    <text evidence="1">Belongs to the LysR transcriptional regulatory family.</text>
</comment>
<accession>A0ABZ3CMM0</accession>
<dbReference type="InterPro" id="IPR005119">
    <property type="entry name" value="LysR_subst-bd"/>
</dbReference>
<dbReference type="CDD" id="cd08414">
    <property type="entry name" value="PBP2_LTTR_aromatics_like"/>
    <property type="match status" value="1"/>
</dbReference>
<dbReference type="SUPFAM" id="SSF46785">
    <property type="entry name" value="Winged helix' DNA-binding domain"/>
    <property type="match status" value="1"/>
</dbReference>
<dbReference type="PANTHER" id="PTHR30346:SF17">
    <property type="entry name" value="LYSR FAMILY TRANSCRIPTIONAL REGULATOR"/>
    <property type="match status" value="1"/>
</dbReference>
<evidence type="ECO:0000313" key="7">
    <source>
        <dbReference type="Proteomes" id="UP001453229"/>
    </source>
</evidence>
<dbReference type="PANTHER" id="PTHR30346">
    <property type="entry name" value="TRANSCRIPTIONAL DUAL REGULATOR HCAR-RELATED"/>
    <property type="match status" value="1"/>
</dbReference>
<evidence type="ECO:0000256" key="3">
    <source>
        <dbReference type="ARBA" id="ARBA00023125"/>
    </source>
</evidence>
<keyword evidence="3" id="KW-0238">DNA-binding</keyword>
<dbReference type="PRINTS" id="PR00039">
    <property type="entry name" value="HTHLYSR"/>
</dbReference>
<keyword evidence="7" id="KW-1185">Reference proteome</keyword>
<sequence length="296" mass="33096">MELRYLRYFVAVAEELHFSRAAARLGISQPPLSQQIRALEAELDTRLLTRTNRRVELTAAGLLFLEEAREILARTERASRLVSRLGRGETGQLRIGFTTSVPLTSLLPRTLMHYRQRYPDVDLRMHELNSRRQIKPLLEGDLDIGIMRPATLPEGLDAFTLIREPLIAVVNDQGPLGGSAAPLTLDELALHPFIYFSPAAGTGLLDQFNALFAKRGLTPRLVQEVGGPNTIISLVAGGLGVSILPASFRHIRIDNVRYRPISDDDAVSEVWLTHLRHQQTPQTRHFVDLVRHAEAT</sequence>
<protein>
    <submittedName>
        <fullName evidence="6">LysR substrate-binding domain-containing protein</fullName>
    </submittedName>
</protein>
<feature type="domain" description="HTH lysR-type" evidence="5">
    <location>
        <begin position="1"/>
        <end position="58"/>
    </location>
</feature>
<keyword evidence="4" id="KW-0804">Transcription</keyword>
<dbReference type="Proteomes" id="UP001453229">
    <property type="component" value="Chromosome"/>
</dbReference>
<dbReference type="RefSeq" id="WP_342593820.1">
    <property type="nucleotide sequence ID" value="NZ_CP151919.1"/>
</dbReference>
<dbReference type="Gene3D" id="1.10.10.10">
    <property type="entry name" value="Winged helix-like DNA-binding domain superfamily/Winged helix DNA-binding domain"/>
    <property type="match status" value="1"/>
</dbReference>
<organism evidence="6 7">
    <name type="scientific">Salinicola lusitanus</name>
    <dbReference type="NCBI Taxonomy" id="1949085"/>
    <lineage>
        <taxon>Bacteria</taxon>
        <taxon>Pseudomonadati</taxon>
        <taxon>Pseudomonadota</taxon>
        <taxon>Gammaproteobacteria</taxon>
        <taxon>Oceanospirillales</taxon>
        <taxon>Halomonadaceae</taxon>
        <taxon>Salinicola</taxon>
    </lineage>
</organism>
<dbReference type="Pfam" id="PF03466">
    <property type="entry name" value="LysR_substrate"/>
    <property type="match status" value="1"/>
</dbReference>
<dbReference type="EMBL" id="CP151919">
    <property type="protein sequence ID" value="XAD52400.1"/>
    <property type="molecule type" value="Genomic_DNA"/>
</dbReference>
<dbReference type="Gene3D" id="3.40.190.10">
    <property type="entry name" value="Periplasmic binding protein-like II"/>
    <property type="match status" value="2"/>
</dbReference>
<evidence type="ECO:0000256" key="1">
    <source>
        <dbReference type="ARBA" id="ARBA00009437"/>
    </source>
</evidence>
<reference evidence="6 7" key="1">
    <citation type="submission" date="2024-04" db="EMBL/GenBank/DDBJ databases">
        <title>Salinicola lusitanus LLJ914,a marine bacterium isolated from the Okinawa Trough.</title>
        <authorList>
            <person name="Li J."/>
        </authorList>
    </citation>
    <scope>NUCLEOTIDE SEQUENCE [LARGE SCALE GENOMIC DNA]</scope>
    <source>
        <strain evidence="6 7">LLJ914</strain>
    </source>
</reference>
<keyword evidence="2" id="KW-0805">Transcription regulation</keyword>
<dbReference type="InterPro" id="IPR036388">
    <property type="entry name" value="WH-like_DNA-bd_sf"/>
</dbReference>
<gene>
    <name evidence="6" type="ORF">AAGT95_11110</name>
</gene>
<evidence type="ECO:0000259" key="5">
    <source>
        <dbReference type="PROSITE" id="PS50931"/>
    </source>
</evidence>
<proteinExistence type="inferred from homology"/>
<dbReference type="InterPro" id="IPR036390">
    <property type="entry name" value="WH_DNA-bd_sf"/>
</dbReference>
<name>A0ABZ3CMM0_9GAMM</name>